<evidence type="ECO:0000313" key="2">
    <source>
        <dbReference type="Proteomes" id="UP000468735"/>
    </source>
</evidence>
<evidence type="ECO:0000313" key="1">
    <source>
        <dbReference type="EMBL" id="KAB2344828.1"/>
    </source>
</evidence>
<proteinExistence type="predicted"/>
<dbReference type="EMBL" id="WBMT01000015">
    <property type="protein sequence ID" value="KAB2344828.1"/>
    <property type="molecule type" value="Genomic_DNA"/>
</dbReference>
<sequence>MSVEDLCGTERGYRYGCRCRPCTDAHRQLIAEQKADRLARAAADPSIVPHGTTSGYINWDCRCDPCTDAYSQSRGKRPTKVKPTNRRWTPREAELVMQDVPLQALAEALGRTYNAVLTKRYLQRRGADSSKAVPS</sequence>
<reference evidence="1 2" key="1">
    <citation type="submission" date="2019-09" db="EMBL/GenBank/DDBJ databases">
        <title>Actinomadura physcomitrii sp. nov., a novel actinomycete isolated from moss [Physcomitrium sphaericum (Ludw) Fuernr].</title>
        <authorList>
            <person name="Zhuang X."/>
            <person name="Liu C."/>
        </authorList>
    </citation>
    <scope>NUCLEOTIDE SEQUENCE [LARGE SCALE GENOMIC DNA]</scope>
    <source>
        <strain evidence="1 2">HMC1</strain>
    </source>
</reference>
<accession>A0A6H9YU61</accession>
<organism evidence="1 2">
    <name type="scientific">Actinomadura rudentiformis</name>
    <dbReference type="NCBI Taxonomy" id="359158"/>
    <lineage>
        <taxon>Bacteria</taxon>
        <taxon>Bacillati</taxon>
        <taxon>Actinomycetota</taxon>
        <taxon>Actinomycetes</taxon>
        <taxon>Streptosporangiales</taxon>
        <taxon>Thermomonosporaceae</taxon>
        <taxon>Actinomadura</taxon>
    </lineage>
</organism>
<dbReference type="Proteomes" id="UP000468735">
    <property type="component" value="Unassembled WGS sequence"/>
</dbReference>
<comment type="caution">
    <text evidence="1">The sequence shown here is derived from an EMBL/GenBank/DDBJ whole genome shotgun (WGS) entry which is preliminary data.</text>
</comment>
<name>A0A6H9YU61_9ACTN</name>
<protein>
    <submittedName>
        <fullName evidence="1">Uncharacterized protein</fullName>
    </submittedName>
</protein>
<dbReference type="RefSeq" id="WP_151565196.1">
    <property type="nucleotide sequence ID" value="NZ_WBMT01000015.1"/>
</dbReference>
<dbReference type="AlphaFoldDB" id="A0A6H9YU61"/>
<gene>
    <name evidence="1" type="ORF">F8566_30010</name>
</gene>
<keyword evidence="2" id="KW-1185">Reference proteome</keyword>
<dbReference type="OrthoDB" id="4764144at2"/>